<reference evidence="1 2" key="1">
    <citation type="journal article" date="2019" name="bioRxiv">
        <title>Genomics, evolutionary history and diagnostics of the Alternaria alternata species group including apple and Asian pear pathotypes.</title>
        <authorList>
            <person name="Armitage A.D."/>
            <person name="Cockerton H.M."/>
            <person name="Sreenivasaprasad S."/>
            <person name="Woodhall J.W."/>
            <person name="Lane C.R."/>
            <person name="Harrison R.J."/>
            <person name="Clarkson J.P."/>
        </authorList>
    </citation>
    <scope>NUCLEOTIDE SEQUENCE [LARGE SCALE GENOMIC DNA]</scope>
    <source>
        <strain evidence="1 2">FERA 650</strain>
    </source>
</reference>
<dbReference type="EMBL" id="PDWZ02000002">
    <property type="protein sequence ID" value="KAB2108399.1"/>
    <property type="molecule type" value="Genomic_DNA"/>
</dbReference>
<keyword evidence="2" id="KW-1185">Reference proteome</keyword>
<organism evidence="1 2">
    <name type="scientific">Alternaria gaisen</name>
    <dbReference type="NCBI Taxonomy" id="167740"/>
    <lineage>
        <taxon>Eukaryota</taxon>
        <taxon>Fungi</taxon>
        <taxon>Dikarya</taxon>
        <taxon>Ascomycota</taxon>
        <taxon>Pezizomycotina</taxon>
        <taxon>Dothideomycetes</taxon>
        <taxon>Pleosporomycetidae</taxon>
        <taxon>Pleosporales</taxon>
        <taxon>Pleosporineae</taxon>
        <taxon>Pleosporaceae</taxon>
        <taxon>Alternaria</taxon>
        <taxon>Alternaria sect. Alternaria</taxon>
    </lineage>
</organism>
<dbReference type="Proteomes" id="UP000293547">
    <property type="component" value="Unassembled WGS sequence"/>
</dbReference>
<comment type="caution">
    <text evidence="1">The sequence shown here is derived from an EMBL/GenBank/DDBJ whole genome shotgun (WGS) entry which is preliminary data.</text>
</comment>
<evidence type="ECO:0000313" key="2">
    <source>
        <dbReference type="Proteomes" id="UP000293547"/>
    </source>
</evidence>
<protein>
    <submittedName>
        <fullName evidence="1">Uncharacterized protein</fullName>
    </submittedName>
</protein>
<sequence>MALSDNHSVRMYAYEALESPKHIRLIALHPALSKDAPLKISFFSSILDNVVGSYDAISYTWGQPILTFALHVNDGTQVCVTENLDRVLRCLRRTDRDRLLWADAASINQRDKKEKAVQIPLMVQIFRNARRVMAWLDPGGDTTAEQKGMRVMDRLSRNPPIQKETLGADYSNVFRFLNLPWFKRLWIVQEVVFNVEICLICGDTELPFSRFITALSIMGGKFDIIEDVIELNADDKANWHAIATIKDLWDTHSLFSGQYNRRDNPIRIWNLVDTFGLYGCTDPRDRIFALYSMATDVRPSPRRLSEKSPQTEDHSSTSNGSVLYDDDPVYMDIDYALDAMEIYKTFMRAVIRANGFNGNPILGALLARQYSPRPVSWPSWVPDWQVVPRRGTIVPLGPSVHVDFELHPTNAGIVRMNVPKDKHPKIKWDDDYYAIISKTSRRANNCGTSFLSQLLQLYALLQKTAPQETEYPRELETLSSPVILAQILRHLVFACGKGPSYWNELFHLFNTSDEDSGSEDIISELTQYFAKMMTVSDADDLVYSTTASSAPIQDFIDRLEKLLGDTVDLFCFHDQGLGKNSVGFGNVALELGDYILPISGLAHAQFNSSKLTEALILRRTYPMEEVDGEERIYRLVGSGYIYDPFFLLMHDSSMKHQKDMEDKYKNLKWEIGIPDQRWQKNFFSSNEGGSRHLPIGDLFRENHVLNLA</sequence>
<proteinExistence type="predicted"/>
<evidence type="ECO:0000313" key="1">
    <source>
        <dbReference type="EMBL" id="KAB2108399.1"/>
    </source>
</evidence>
<name>A0ACB6FVG8_9PLEO</name>
<gene>
    <name evidence="1" type="ORF">AG0111_0g3455</name>
</gene>
<accession>A0ACB6FVG8</accession>